<dbReference type="EMBL" id="FWFJ01000014">
    <property type="protein sequence ID" value="SLN42719.1"/>
    <property type="molecule type" value="Genomic_DNA"/>
</dbReference>
<sequence>MPEFPPTKQDAPLKLGYLVPQFPGQTHIFFWRELADLARLGVEATLFSTRPPPPGLISHDWSKEAMARTTYLGEIAPIPAVAGLLRAPWGDILRDILGEGGGTAFLRDALICLPAAHRLMAECRARGIEHVHAHSCGRAALICALARRMGGPSFSLTLHGPMSDYGPGQGFKWRHASFATIITRKLLAEAEAVLGPDLPRDVMIQPMGVDTQDFKRSAPYIPPKPGAPLRLFACGRLNVVKGHQDLLSALRILRDRGIEVELDIAGEDDAGGAGYHQALQAHLDGLGLGQNARLLGAISAAEVRRHLLAADVFVLASWHEPLGVAYMEAMACGVPTIGTDAGGVRELITHGKDGMLVPPKEPEMLADAIAALAGDPALCAALSEAGRRRVVAHFRSSLGAETLIEGARRAITSDR</sequence>
<dbReference type="AlphaFoldDB" id="A0A1X6Z727"/>
<dbReference type="PANTHER" id="PTHR12526">
    <property type="entry name" value="GLYCOSYLTRANSFERASE"/>
    <property type="match status" value="1"/>
</dbReference>
<dbReference type="PANTHER" id="PTHR12526:SF510">
    <property type="entry name" value="D-INOSITOL 3-PHOSPHATE GLYCOSYLTRANSFERASE"/>
    <property type="match status" value="1"/>
</dbReference>
<dbReference type="OrthoDB" id="9790710at2"/>
<accession>A0A1X6Z727</accession>
<keyword evidence="2 4" id="KW-0808">Transferase</keyword>
<evidence type="ECO:0000259" key="3">
    <source>
        <dbReference type="Pfam" id="PF00534"/>
    </source>
</evidence>
<dbReference type="Proteomes" id="UP000194012">
    <property type="component" value="Unassembled WGS sequence"/>
</dbReference>
<dbReference type="RefSeq" id="WP_085826730.1">
    <property type="nucleotide sequence ID" value="NZ_FWFJ01000014.1"/>
</dbReference>
<keyword evidence="1 4" id="KW-0328">Glycosyltransferase</keyword>
<dbReference type="GO" id="GO:0016757">
    <property type="term" value="F:glycosyltransferase activity"/>
    <property type="evidence" value="ECO:0007669"/>
    <property type="project" value="UniProtKB-KW"/>
</dbReference>
<dbReference type="EC" id="2.4.1.57" evidence="4"/>
<organism evidence="4 5">
    <name type="scientific">Roseovarius gaetbuli</name>
    <dbReference type="NCBI Taxonomy" id="1356575"/>
    <lineage>
        <taxon>Bacteria</taxon>
        <taxon>Pseudomonadati</taxon>
        <taxon>Pseudomonadota</taxon>
        <taxon>Alphaproteobacteria</taxon>
        <taxon>Rhodobacterales</taxon>
        <taxon>Roseobacteraceae</taxon>
        <taxon>Roseovarius</taxon>
    </lineage>
</organism>
<keyword evidence="5" id="KW-1185">Reference proteome</keyword>
<evidence type="ECO:0000256" key="1">
    <source>
        <dbReference type="ARBA" id="ARBA00022676"/>
    </source>
</evidence>
<feature type="domain" description="Glycosyl transferase family 1" evidence="3">
    <location>
        <begin position="225"/>
        <end position="389"/>
    </location>
</feature>
<evidence type="ECO:0000313" key="5">
    <source>
        <dbReference type="Proteomes" id="UP000194012"/>
    </source>
</evidence>
<evidence type="ECO:0000313" key="4">
    <source>
        <dbReference type="EMBL" id="SLN42719.1"/>
    </source>
</evidence>
<reference evidence="5" key="1">
    <citation type="submission" date="2017-03" db="EMBL/GenBank/DDBJ databases">
        <authorList>
            <person name="Rodrigo-Torres L."/>
            <person name="Arahal R.D."/>
            <person name="Lucena T."/>
        </authorList>
    </citation>
    <scope>NUCLEOTIDE SEQUENCE [LARGE SCALE GENOMIC DNA]</scope>
    <source>
        <strain evidence="5">CECT 8370</strain>
    </source>
</reference>
<protein>
    <submittedName>
        <fullName evidence="4">GDP-mannose-dependent alpha-(1-6)-phosphatidylinositol monomannoside mannosyltransferase</fullName>
        <ecNumber evidence="4">2.4.1.57</ecNumber>
    </submittedName>
</protein>
<dbReference type="InterPro" id="IPR001296">
    <property type="entry name" value="Glyco_trans_1"/>
</dbReference>
<dbReference type="SUPFAM" id="SSF53756">
    <property type="entry name" value="UDP-Glycosyltransferase/glycogen phosphorylase"/>
    <property type="match status" value="1"/>
</dbReference>
<dbReference type="Pfam" id="PF00534">
    <property type="entry name" value="Glycos_transf_1"/>
    <property type="match status" value="1"/>
</dbReference>
<dbReference type="NCBIfam" id="NF041876">
    <property type="entry name" value="EPS_EpsE"/>
    <property type="match status" value="1"/>
</dbReference>
<evidence type="ECO:0000256" key="2">
    <source>
        <dbReference type="ARBA" id="ARBA00022679"/>
    </source>
</evidence>
<dbReference type="Gene3D" id="3.40.50.2000">
    <property type="entry name" value="Glycogen Phosphorylase B"/>
    <property type="match status" value="2"/>
</dbReference>
<name>A0A1X6Z727_9RHOB</name>
<proteinExistence type="predicted"/>
<gene>
    <name evidence="4" type="primary">pimB</name>
    <name evidence="4" type="ORF">ROG8370_01793</name>
</gene>